<gene>
    <name evidence="1" type="ORF">SBAD_LOCUS12675</name>
</gene>
<dbReference type="EMBL" id="UZAM01018461">
    <property type="protein sequence ID" value="VDP50777.1"/>
    <property type="molecule type" value="Genomic_DNA"/>
</dbReference>
<name>A0A183J9X7_9BILA</name>
<sequence length="350" mass="38028">MTSSKYMACLLKNDLMTRDSTVARVAQCDVFVLLPSTVFVASLVAADATLGLVLSPVAVESDDWNSRQPPLRPPPKLMGKCGFGVRGVSKTDKTRGFVKTQPFASDGCKIETNAVSEFQRFSNFLKKSLGSLLDLMSFPQSKYSPDSAPGSVIPTALPSKRELEALEVPETQDDHFSPVFTPKLKRSAPLETRSPASEFGSFSSPGFATTLSRSFDPSDYKTVTLDLPVWVETQPYTSEALPNPHELYVNFNSASTSSSAEFSTSNSSTASSANNPFHDENYKTIVTNFPLTFGVNHGTSVRCHRPPATPPRAAVVTDDQRCRDGRAAATALPMNKTIRDSFGYDILVTE</sequence>
<dbReference type="WBParaSite" id="SBAD_0001308501-mRNA-1">
    <property type="protein sequence ID" value="SBAD_0001308501-mRNA-1"/>
    <property type="gene ID" value="SBAD_0001308501"/>
</dbReference>
<evidence type="ECO:0000313" key="2">
    <source>
        <dbReference type="Proteomes" id="UP000270296"/>
    </source>
</evidence>
<proteinExistence type="predicted"/>
<dbReference type="Proteomes" id="UP000270296">
    <property type="component" value="Unassembled WGS sequence"/>
</dbReference>
<reference evidence="3" key="1">
    <citation type="submission" date="2016-06" db="UniProtKB">
        <authorList>
            <consortium name="WormBaseParasite"/>
        </authorList>
    </citation>
    <scope>IDENTIFICATION</scope>
</reference>
<organism evidence="3">
    <name type="scientific">Soboliphyme baturini</name>
    <dbReference type="NCBI Taxonomy" id="241478"/>
    <lineage>
        <taxon>Eukaryota</taxon>
        <taxon>Metazoa</taxon>
        <taxon>Ecdysozoa</taxon>
        <taxon>Nematoda</taxon>
        <taxon>Enoplea</taxon>
        <taxon>Dorylaimia</taxon>
        <taxon>Dioctophymatida</taxon>
        <taxon>Dioctophymatoidea</taxon>
        <taxon>Soboliphymatidae</taxon>
        <taxon>Soboliphyme</taxon>
    </lineage>
</organism>
<reference evidence="1 2" key="2">
    <citation type="submission" date="2018-11" db="EMBL/GenBank/DDBJ databases">
        <authorList>
            <consortium name="Pathogen Informatics"/>
        </authorList>
    </citation>
    <scope>NUCLEOTIDE SEQUENCE [LARGE SCALE GENOMIC DNA]</scope>
</reference>
<keyword evidence="2" id="KW-1185">Reference proteome</keyword>
<protein>
    <submittedName>
        <fullName evidence="1 3">Uncharacterized protein</fullName>
    </submittedName>
</protein>
<accession>A0A183J9X7</accession>
<evidence type="ECO:0000313" key="1">
    <source>
        <dbReference type="EMBL" id="VDP50777.1"/>
    </source>
</evidence>
<evidence type="ECO:0000313" key="3">
    <source>
        <dbReference type="WBParaSite" id="SBAD_0001308501-mRNA-1"/>
    </source>
</evidence>
<dbReference type="AlphaFoldDB" id="A0A183J9X7"/>